<dbReference type="Proteomes" id="UP000188836">
    <property type="component" value="Unassembled WGS sequence"/>
</dbReference>
<comment type="caution">
    <text evidence="3">The sequence shown here is derived from an EMBL/GenBank/DDBJ whole genome shotgun (WGS) entry which is preliminary data.</text>
</comment>
<gene>
    <name evidence="3" type="ORF">B0T46_19565</name>
</gene>
<dbReference type="OrthoDB" id="3233650at2"/>
<dbReference type="Pfam" id="PF05065">
    <property type="entry name" value="Phage_capsid"/>
    <property type="match status" value="1"/>
</dbReference>
<dbReference type="RefSeq" id="WP_077119470.1">
    <property type="nucleotide sequence ID" value="NZ_MUKP01000013.1"/>
</dbReference>
<dbReference type="InterPro" id="IPR024455">
    <property type="entry name" value="Phage_capsid"/>
</dbReference>
<protein>
    <recommendedName>
        <fullName evidence="2">Phage capsid-like C-terminal domain-containing protein</fullName>
    </recommendedName>
</protein>
<dbReference type="SUPFAM" id="SSF56563">
    <property type="entry name" value="Major capsid protein gp5"/>
    <property type="match status" value="1"/>
</dbReference>
<reference evidence="3 4" key="1">
    <citation type="journal article" date="2016" name="Antonie Van Leeuwenhoek">
        <title>Nocardia donostiensis sp. nov., isolated from human respiratory specimens.</title>
        <authorList>
            <person name="Ercibengoa M."/>
            <person name="Bell M."/>
            <person name="Marimon J.M."/>
            <person name="Humrighouse B."/>
            <person name="Klenk H.P."/>
            <person name="Potter G."/>
            <person name="Perez-Trallero E."/>
        </authorList>
    </citation>
    <scope>NUCLEOTIDE SEQUENCE [LARGE SCALE GENOMIC DNA]</scope>
    <source>
        <strain evidence="3 4">X1655</strain>
    </source>
</reference>
<dbReference type="NCBIfam" id="TIGR01554">
    <property type="entry name" value="major_cap_HK97"/>
    <property type="match status" value="1"/>
</dbReference>
<evidence type="ECO:0000256" key="1">
    <source>
        <dbReference type="ARBA" id="ARBA00004328"/>
    </source>
</evidence>
<feature type="domain" description="Phage capsid-like C-terminal" evidence="2">
    <location>
        <begin position="11"/>
        <end position="272"/>
    </location>
</feature>
<evidence type="ECO:0000259" key="2">
    <source>
        <dbReference type="Pfam" id="PF05065"/>
    </source>
</evidence>
<dbReference type="EMBL" id="MUMY01000017">
    <property type="protein sequence ID" value="ONM47167.1"/>
    <property type="molecule type" value="Genomic_DNA"/>
</dbReference>
<proteinExistence type="predicted"/>
<accession>A0A1V2TCD5</accession>
<keyword evidence="4" id="KW-1185">Reference proteome</keyword>
<organism evidence="3 4">
    <name type="scientific">Nocardia donostiensis</name>
    <dbReference type="NCBI Taxonomy" id="1538463"/>
    <lineage>
        <taxon>Bacteria</taxon>
        <taxon>Bacillati</taxon>
        <taxon>Actinomycetota</taxon>
        <taxon>Actinomycetes</taxon>
        <taxon>Mycobacteriales</taxon>
        <taxon>Nocardiaceae</taxon>
        <taxon>Nocardia</taxon>
    </lineage>
</organism>
<name>A0A1V2TCD5_9NOCA</name>
<dbReference type="Gene3D" id="3.30.2400.10">
    <property type="entry name" value="Major capsid protein gp5"/>
    <property type="match status" value="1"/>
</dbReference>
<evidence type="ECO:0000313" key="4">
    <source>
        <dbReference type="Proteomes" id="UP000188836"/>
    </source>
</evidence>
<comment type="subcellular location">
    <subcellularLocation>
        <location evidence="1">Virion</location>
    </subcellularLocation>
</comment>
<sequence>MAVSTSSSGIGGLLPEQIHQLIVQPVERQSVAFQATTIWSTDSTTAKFPIVTADPSAAWTPEGQEITPSDQDFDELEVTPKKVAGLTIVTNELAADSNPNALNIVGAGLVRDIVAKVDSAFFGVTVPNGPNGIGGTLHQTVDIGSGITNTDVFAEAISKAENVGAQITSFVTHPDTALELAKLKEASGSNKPLLGPDPSAPGARTVLGVPLLTSPYVTNGDIWGIPRDYSFTVLRNDTSLAISEDAYFSSDRVGVRATMRVAFAFPHETAVVRIGVPSGS</sequence>
<dbReference type="InterPro" id="IPR054612">
    <property type="entry name" value="Phage_capsid-like_C"/>
</dbReference>
<dbReference type="AlphaFoldDB" id="A0A1V2TCD5"/>
<evidence type="ECO:0000313" key="3">
    <source>
        <dbReference type="EMBL" id="ONM47167.1"/>
    </source>
</evidence>
<dbReference type="Gene3D" id="3.30.2320.10">
    <property type="entry name" value="hypothetical protein PF0899 domain"/>
    <property type="match status" value="1"/>
</dbReference>